<keyword evidence="7" id="KW-0472">Membrane</keyword>
<organismHost>
    <name type="scientific">Homo sapiens</name>
    <name type="common">Human</name>
    <dbReference type="NCBI Taxonomy" id="9606"/>
</organismHost>
<evidence type="ECO:0000256" key="4">
    <source>
        <dbReference type="ARBA" id="ARBA00022595"/>
    </source>
</evidence>
<accession>Q78494</accession>
<evidence type="ECO:0000256" key="9">
    <source>
        <dbReference type="ARBA" id="ARBA00023180"/>
    </source>
</evidence>
<keyword evidence="10" id="KW-1160">Virus entry into host cell</keyword>
<evidence type="ECO:0000256" key="1">
    <source>
        <dbReference type="ARBA" id="ARBA00004182"/>
    </source>
</evidence>
<organism evidence="13">
    <name type="scientific">Human immunodeficiency virus type 1</name>
    <name type="common">HIV-1</name>
    <dbReference type="NCBI Taxonomy" id="11676"/>
    <lineage>
        <taxon>Viruses</taxon>
        <taxon>Riboviria</taxon>
        <taxon>Pararnavirae</taxon>
        <taxon>Artverviricota</taxon>
        <taxon>Revtraviricetes</taxon>
        <taxon>Ortervirales</taxon>
        <taxon>Retroviridae</taxon>
        <taxon>Orthoretrovirinae</taxon>
        <taxon>Lentivirus</taxon>
        <taxon>Lentivirus humimdef1</taxon>
    </lineage>
</organism>
<dbReference type="Gene3D" id="2.170.40.20">
    <property type="entry name" value="Human immunodeficiency virus 1, Gp160, envelope glycoprotein"/>
    <property type="match status" value="1"/>
</dbReference>
<dbReference type="SUPFAM" id="SSF56502">
    <property type="entry name" value="gp120 core"/>
    <property type="match status" value="1"/>
</dbReference>
<dbReference type="GO" id="GO:0019062">
    <property type="term" value="P:virion attachment to host cell"/>
    <property type="evidence" value="ECO:0007669"/>
    <property type="project" value="UniProtKB-KW"/>
</dbReference>
<keyword evidence="9" id="KW-0325">Glycoprotein</keyword>
<feature type="region of interest" description="Disordered" evidence="11">
    <location>
        <begin position="100"/>
        <end position="120"/>
    </location>
</feature>
<proteinExistence type="predicted"/>
<sequence length="120" mass="13265">TIVFNHSSGGDPEIVMHSFNCGGEFFYCNSTGLFNSTWNGPEESWKGIEGPWKDDNITLPCRIKQIINRWQEVGKAMYAPPIRGQIICLSNITGLLLTRDGGNKNGTENETEIFRPGGGD</sequence>
<evidence type="ECO:0000256" key="2">
    <source>
        <dbReference type="ARBA" id="ARBA00022506"/>
    </source>
</evidence>
<feature type="non-terminal residue" evidence="13">
    <location>
        <position position="1"/>
    </location>
</feature>
<evidence type="ECO:0000256" key="7">
    <source>
        <dbReference type="ARBA" id="ARBA00023136"/>
    </source>
</evidence>
<dbReference type="InterPro" id="IPR000777">
    <property type="entry name" value="HIV1_Gp120"/>
</dbReference>
<evidence type="ECO:0000256" key="6">
    <source>
        <dbReference type="ARBA" id="ARBA00022844"/>
    </source>
</evidence>
<name>Q78494_HV1</name>
<dbReference type="Pfam" id="PF00516">
    <property type="entry name" value="GP120"/>
    <property type="match status" value="1"/>
</dbReference>
<evidence type="ECO:0000259" key="12">
    <source>
        <dbReference type="Pfam" id="PF00516"/>
    </source>
</evidence>
<evidence type="ECO:0000256" key="11">
    <source>
        <dbReference type="SAM" id="MobiDB-lite"/>
    </source>
</evidence>
<protein>
    <submittedName>
        <fullName evidence="13">Immunodeficiency virus type 1, viral sample LC01.B02, V4C3V5 region</fullName>
    </submittedName>
</protein>
<feature type="domain" description="Human immunodeficiency virus 1 envelope glycoprotein Gp120" evidence="12">
    <location>
        <begin position="1"/>
        <end position="120"/>
    </location>
</feature>
<keyword evidence="5" id="KW-1161">Viral attachment to host cell</keyword>
<evidence type="ECO:0000256" key="8">
    <source>
        <dbReference type="ARBA" id="ARBA00023157"/>
    </source>
</evidence>
<dbReference type="GO" id="GO:0055036">
    <property type="term" value="C:virion membrane"/>
    <property type="evidence" value="ECO:0007669"/>
    <property type="project" value="UniProtKB-SubCell"/>
</dbReference>
<dbReference type="GO" id="GO:0046718">
    <property type="term" value="P:symbiont entry into host cell"/>
    <property type="evidence" value="ECO:0007669"/>
    <property type="project" value="UniProtKB-KW"/>
</dbReference>
<evidence type="ECO:0000256" key="10">
    <source>
        <dbReference type="ARBA" id="ARBA00023296"/>
    </source>
</evidence>
<keyword evidence="2" id="KW-1168">Fusion of virus membrane with host membrane</keyword>
<evidence type="ECO:0000313" key="13">
    <source>
        <dbReference type="EMBL" id="AAA91546.1"/>
    </source>
</evidence>
<dbReference type="GO" id="GO:0039663">
    <property type="term" value="P:membrane fusion involved in viral entry into host cell"/>
    <property type="evidence" value="ECO:0007669"/>
    <property type="project" value="UniProtKB-KW"/>
</dbReference>
<keyword evidence="3" id="KW-0945">Host-virus interaction</keyword>
<evidence type="ECO:0000256" key="5">
    <source>
        <dbReference type="ARBA" id="ARBA00022804"/>
    </source>
</evidence>
<feature type="non-terminal residue" evidence="13">
    <location>
        <position position="120"/>
    </location>
</feature>
<keyword evidence="4" id="KW-1162">Viral penetration into host cytoplasm</keyword>
<reference evidence="13" key="1">
    <citation type="journal article" date="1992" name="Science">
        <title>Molecular epidemiology of HIV transmission in a dental practice.</title>
        <authorList>
            <person name="Ou C.-Y."/>
            <person name="Ciesielski C.A."/>
            <person name="Myers G."/>
            <person name="Bandea C.I."/>
            <person name="Luo C.C."/>
            <person name="Korber B.T.M."/>
            <person name="Mullins J.I."/>
            <person name="Schochetman G."/>
            <person name="Berkelman R.L."/>
            <person name="Economou A.N."/>
            <person name="Witte J.J."/>
            <person name="Furman L.J."/>
            <person name="Satten G.A."/>
            <person name="Curran J.W."/>
            <person name="Jaffe H.W."/>
        </authorList>
    </citation>
    <scope>NUCLEOTIDE SEQUENCE</scope>
</reference>
<keyword evidence="6" id="KW-0946">Virion</keyword>
<dbReference type="GO" id="GO:0019031">
    <property type="term" value="C:viral envelope"/>
    <property type="evidence" value="ECO:0007669"/>
    <property type="project" value="InterPro"/>
</dbReference>
<evidence type="ECO:0000256" key="3">
    <source>
        <dbReference type="ARBA" id="ARBA00022581"/>
    </source>
</evidence>
<dbReference type="EMBL" id="M91132">
    <property type="protein sequence ID" value="AAA91546.1"/>
    <property type="molecule type" value="Genomic_RNA"/>
</dbReference>
<comment type="subcellular location">
    <subcellularLocation>
        <location evidence="1">Virion membrane</location>
    </subcellularLocation>
</comment>
<dbReference type="InterPro" id="IPR036377">
    <property type="entry name" value="Gp120_core_sf"/>
</dbReference>
<keyword evidence="8" id="KW-1015">Disulfide bond</keyword>